<dbReference type="SUPFAM" id="SSF82171">
    <property type="entry name" value="DPP6 N-terminal domain-like"/>
    <property type="match status" value="1"/>
</dbReference>
<protein>
    <submittedName>
        <fullName evidence="4">Peptidase S9 prolyl oligopeptidase active site domain-containing protein</fullName>
    </submittedName>
</protein>
<evidence type="ECO:0000256" key="1">
    <source>
        <dbReference type="ARBA" id="ARBA00022801"/>
    </source>
</evidence>
<dbReference type="InterPro" id="IPR007110">
    <property type="entry name" value="Ig-like_dom"/>
</dbReference>
<dbReference type="Gene3D" id="2.120.10.30">
    <property type="entry name" value="TolB, C-terminal domain"/>
    <property type="match status" value="1"/>
</dbReference>
<dbReference type="Gene3D" id="3.40.50.1820">
    <property type="entry name" value="alpha/beta hydrolase"/>
    <property type="match status" value="1"/>
</dbReference>
<reference evidence="5" key="1">
    <citation type="journal article" date="2016" name="Genome Announc.">
        <title>Draft Genome Sequences of Five Rapidly Growing Mycobacterium Species, M. thermoresistibile, M. fortuitum subsp. acetamidolyticum, M. canariasense, M. brisbanense, and M. novocastrense.</title>
        <authorList>
            <person name="Katahira K."/>
            <person name="Ogura Y."/>
            <person name="Gotoh Y."/>
            <person name="Hayashi T."/>
        </authorList>
    </citation>
    <scope>NUCLEOTIDE SEQUENCE [LARGE SCALE GENOMIC DNA]</scope>
    <source>
        <strain evidence="5">JCM15298</strain>
    </source>
</reference>
<feature type="region of interest" description="Disordered" evidence="2">
    <location>
        <begin position="648"/>
        <end position="677"/>
    </location>
</feature>
<gene>
    <name evidence="4" type="ORF">RMCC_3776</name>
</gene>
<proteinExistence type="predicted"/>
<dbReference type="AlphaFoldDB" id="A0A117IAR7"/>
<dbReference type="SUPFAM" id="SSF53474">
    <property type="entry name" value="alpha/beta-Hydrolases"/>
    <property type="match status" value="1"/>
</dbReference>
<dbReference type="InterPro" id="IPR029058">
    <property type="entry name" value="AB_hydrolase_fold"/>
</dbReference>
<dbReference type="STRING" id="228230.RMCC_3776"/>
<sequence>MVSTKLRPAKDPATTPPTLIAVEEFFGLPRRIRALLSPDGTSVAYLAPWHGRLNLHLRAPDSDWSSPDGDSPDVRRITSDSRRNIDTFYWSSDGRYLLLHQDTDGDENWHLYRADPNRPDEPAIDLTPYDGVRLLDAQLALDQPGTAFVSLNMRRPELADFYELDLATGRLTLVAENPGDVVSWMRTPGRLLAFTMEDGGAHVLSEWVDGDRAPITRFSGADVLLAVTPTVPTPDGTGLWIGSSRGSDRTRLVRLDLRTGEQIGVDSHPIFDLDTPRPEADRRFPSSLILHPGTGELLGARYLGARQEIHPLDPHFAAVLPRLAELSDGDPAHISCDTTAQRWVVDFTHDRDPGVTWFYDHRTGEARRLFRPFPHLDPTQLAPVTPISVTARDGLTLPCHLTLPKGVAPRGLPTVLLVHGGPWYRDSWGYDPEVQLLANRGYAVLQVNFRGSTGYGKAHTQAAIGQFAGRMHDDLIDALDWAISQGHTDPDRVAIYGCSYGGYAALVGAAFTPDRFAAAVSYTGMSDLVDLVESVVPFARRLVENSYVRYIGNPEDPAQRAAMLARSPISRVDDITAPILLIHGANDVRVASRHADRIAESLNARGAEVEYLLNATEGHWFINPDSNIALYRTLERFLARHLGGRVKRPKRSSVNGSRRLPFCVRGPASGRPDQHSW</sequence>
<comment type="caution">
    <text evidence="4">The sequence shown here is derived from an EMBL/GenBank/DDBJ whole genome shotgun (WGS) entry which is preliminary data.</text>
</comment>
<evidence type="ECO:0000313" key="5">
    <source>
        <dbReference type="Proteomes" id="UP000069443"/>
    </source>
</evidence>
<feature type="domain" description="Ig-like" evidence="3">
    <location>
        <begin position="314"/>
        <end position="399"/>
    </location>
</feature>
<dbReference type="EMBL" id="BCSY01000062">
    <property type="protein sequence ID" value="GAS96810.1"/>
    <property type="molecule type" value="Genomic_DNA"/>
</dbReference>
<dbReference type="GO" id="GO:0004252">
    <property type="term" value="F:serine-type endopeptidase activity"/>
    <property type="evidence" value="ECO:0007669"/>
    <property type="project" value="TreeGrafter"/>
</dbReference>
<evidence type="ECO:0000256" key="2">
    <source>
        <dbReference type="SAM" id="MobiDB-lite"/>
    </source>
</evidence>
<dbReference type="InterPro" id="IPR011042">
    <property type="entry name" value="6-blade_b-propeller_TolB-like"/>
</dbReference>
<dbReference type="InterPro" id="IPR001375">
    <property type="entry name" value="Peptidase_S9_cat"/>
</dbReference>
<reference evidence="5" key="2">
    <citation type="submission" date="2016-02" db="EMBL/GenBank/DDBJ databases">
        <title>Draft genome sequence of five rapidly growing Mycobacterium species.</title>
        <authorList>
            <person name="Katahira K."/>
            <person name="Gotou Y."/>
            <person name="Iida K."/>
            <person name="Ogura Y."/>
            <person name="Hayashi T."/>
        </authorList>
    </citation>
    <scope>NUCLEOTIDE SEQUENCE [LARGE SCALE GENOMIC DNA]</scope>
    <source>
        <strain evidence="5">JCM15298</strain>
    </source>
</reference>
<evidence type="ECO:0000259" key="3">
    <source>
        <dbReference type="PROSITE" id="PS50835"/>
    </source>
</evidence>
<organism evidence="4 5">
    <name type="scientific">Mycolicibacterium canariasense</name>
    <name type="common">Mycobacterium canariasense</name>
    <dbReference type="NCBI Taxonomy" id="228230"/>
    <lineage>
        <taxon>Bacteria</taxon>
        <taxon>Bacillati</taxon>
        <taxon>Actinomycetota</taxon>
        <taxon>Actinomycetes</taxon>
        <taxon>Mycobacteriales</taxon>
        <taxon>Mycobacteriaceae</taxon>
        <taxon>Mycolicibacterium</taxon>
    </lineage>
</organism>
<dbReference type="PANTHER" id="PTHR42776:SF27">
    <property type="entry name" value="DIPEPTIDYL PEPTIDASE FAMILY MEMBER 6"/>
    <property type="match status" value="1"/>
</dbReference>
<name>A0A117IAR7_MYCCR</name>
<evidence type="ECO:0000313" key="4">
    <source>
        <dbReference type="EMBL" id="GAS96810.1"/>
    </source>
</evidence>
<keyword evidence="1" id="KW-0378">Hydrolase</keyword>
<dbReference type="PROSITE" id="PS50835">
    <property type="entry name" value="IG_LIKE"/>
    <property type="match status" value="1"/>
</dbReference>
<keyword evidence="5" id="KW-1185">Reference proteome</keyword>
<dbReference type="Proteomes" id="UP000069443">
    <property type="component" value="Unassembled WGS sequence"/>
</dbReference>
<accession>A0A117IAR7</accession>
<dbReference type="Pfam" id="PF00326">
    <property type="entry name" value="Peptidase_S9"/>
    <property type="match status" value="1"/>
</dbReference>
<dbReference type="GO" id="GO:0006508">
    <property type="term" value="P:proteolysis"/>
    <property type="evidence" value="ECO:0007669"/>
    <property type="project" value="InterPro"/>
</dbReference>
<dbReference type="PANTHER" id="PTHR42776">
    <property type="entry name" value="SERINE PEPTIDASE S9 FAMILY MEMBER"/>
    <property type="match status" value="1"/>
</dbReference>